<protein>
    <submittedName>
        <fullName evidence="2">Sugar phosphate nucleotidyltransferase</fullName>
    </submittedName>
</protein>
<proteinExistence type="predicted"/>
<dbReference type="Pfam" id="PF00483">
    <property type="entry name" value="NTP_transferase"/>
    <property type="match status" value="1"/>
</dbReference>
<dbReference type="SUPFAM" id="SSF53448">
    <property type="entry name" value="Nucleotide-diphospho-sugar transferases"/>
    <property type="match status" value="1"/>
</dbReference>
<dbReference type="EMBL" id="JAMZMM010000338">
    <property type="protein sequence ID" value="MCP2731486.1"/>
    <property type="molecule type" value="Genomic_DNA"/>
</dbReference>
<dbReference type="AlphaFoldDB" id="A0AAE3GVK8"/>
<reference evidence="2" key="1">
    <citation type="submission" date="2022-06" db="EMBL/GenBank/DDBJ databases">
        <title>New cyanobacteria of genus Symplocastrum in benthos of Lake Baikal.</title>
        <authorList>
            <person name="Sorokovikova E."/>
            <person name="Tikhonova I."/>
            <person name="Krasnopeev A."/>
            <person name="Evseev P."/>
            <person name="Gladkikh A."/>
            <person name="Belykh O."/>
        </authorList>
    </citation>
    <scope>NUCLEOTIDE SEQUENCE</scope>
    <source>
        <strain evidence="2">BBK-W-15</strain>
    </source>
</reference>
<gene>
    <name evidence="2" type="ORF">NJ959_23960</name>
</gene>
<comment type="caution">
    <text evidence="2">The sequence shown here is derived from an EMBL/GenBank/DDBJ whole genome shotgun (WGS) entry which is preliminary data.</text>
</comment>
<feature type="non-terminal residue" evidence="2">
    <location>
        <position position="41"/>
    </location>
</feature>
<dbReference type="RefSeq" id="WP_254014230.1">
    <property type="nucleotide sequence ID" value="NZ_JAMZMM010000338.1"/>
</dbReference>
<evidence type="ECO:0000313" key="2">
    <source>
        <dbReference type="EMBL" id="MCP2731486.1"/>
    </source>
</evidence>
<evidence type="ECO:0000259" key="1">
    <source>
        <dbReference type="Pfam" id="PF00483"/>
    </source>
</evidence>
<organism evidence="2 3">
    <name type="scientific">Limnofasciculus baicalensis BBK-W-15</name>
    <dbReference type="NCBI Taxonomy" id="2699891"/>
    <lineage>
        <taxon>Bacteria</taxon>
        <taxon>Bacillati</taxon>
        <taxon>Cyanobacteriota</taxon>
        <taxon>Cyanophyceae</taxon>
        <taxon>Coleofasciculales</taxon>
        <taxon>Coleofasciculaceae</taxon>
        <taxon>Limnofasciculus</taxon>
        <taxon>Limnofasciculus baicalensis</taxon>
    </lineage>
</organism>
<dbReference type="InterPro" id="IPR005835">
    <property type="entry name" value="NTP_transferase_dom"/>
</dbReference>
<keyword evidence="3" id="KW-1185">Reference proteome</keyword>
<dbReference type="Proteomes" id="UP001204953">
    <property type="component" value="Unassembled WGS sequence"/>
</dbReference>
<dbReference type="InterPro" id="IPR029044">
    <property type="entry name" value="Nucleotide-diphossugar_trans"/>
</dbReference>
<dbReference type="Gene3D" id="3.90.550.10">
    <property type="entry name" value="Spore Coat Polysaccharide Biosynthesis Protein SpsA, Chain A"/>
    <property type="match status" value="1"/>
</dbReference>
<accession>A0AAE3GVK8</accession>
<evidence type="ECO:0000313" key="3">
    <source>
        <dbReference type="Proteomes" id="UP001204953"/>
    </source>
</evidence>
<sequence length="41" mass="4489">MDIIVLAGGLGTRLKPITENLPKPLVSIAGKPFLTYIFDYL</sequence>
<feature type="domain" description="Nucleotidyl transferase" evidence="1">
    <location>
        <begin position="4"/>
        <end position="38"/>
    </location>
</feature>
<name>A0AAE3GVK8_9CYAN</name>